<dbReference type="PROSITE" id="PS51257">
    <property type="entry name" value="PROKAR_LIPOPROTEIN"/>
    <property type="match status" value="1"/>
</dbReference>
<dbReference type="PANTHER" id="PTHR30469">
    <property type="entry name" value="MULTIDRUG RESISTANCE PROTEIN MDTA"/>
    <property type="match status" value="1"/>
</dbReference>
<dbReference type="PANTHER" id="PTHR30469:SF33">
    <property type="entry name" value="SLR1207 PROTEIN"/>
    <property type="match status" value="1"/>
</dbReference>
<proteinExistence type="predicted"/>
<evidence type="ECO:0000259" key="1">
    <source>
        <dbReference type="Pfam" id="PF25990"/>
    </source>
</evidence>
<dbReference type="RefSeq" id="WP_148869070.1">
    <property type="nucleotide sequence ID" value="NZ_VNIA01000001.1"/>
</dbReference>
<dbReference type="AlphaFoldDB" id="A0A5S5DWP4"/>
<dbReference type="EMBL" id="VNIA01000001">
    <property type="protein sequence ID" value="TYQ00256.1"/>
    <property type="molecule type" value="Genomic_DNA"/>
</dbReference>
<dbReference type="SUPFAM" id="SSF111369">
    <property type="entry name" value="HlyD-like secretion proteins"/>
    <property type="match status" value="1"/>
</dbReference>
<name>A0A5S5DWP4_9FLAO</name>
<dbReference type="GO" id="GO:1990281">
    <property type="term" value="C:efflux pump complex"/>
    <property type="evidence" value="ECO:0007669"/>
    <property type="project" value="TreeGrafter"/>
</dbReference>
<dbReference type="Gene3D" id="2.40.30.170">
    <property type="match status" value="1"/>
</dbReference>
<dbReference type="Pfam" id="PF25990">
    <property type="entry name" value="Beta-barrel_YknX"/>
    <property type="match status" value="1"/>
</dbReference>
<protein>
    <submittedName>
        <fullName evidence="2">Multidrug efflux pump subunit AcrA (Membrane-fusion protein)</fullName>
    </submittedName>
</protein>
<dbReference type="OrthoDB" id="869610at2"/>
<evidence type="ECO:0000313" key="3">
    <source>
        <dbReference type="Proteomes" id="UP000323136"/>
    </source>
</evidence>
<accession>A0A5S5DWP4</accession>
<evidence type="ECO:0000313" key="2">
    <source>
        <dbReference type="EMBL" id="TYQ00256.1"/>
    </source>
</evidence>
<feature type="domain" description="YknX-like beta-barrel" evidence="1">
    <location>
        <begin position="230"/>
        <end position="275"/>
    </location>
</feature>
<organism evidence="2 3">
    <name type="scientific">Tenacibaculum adriaticum</name>
    <dbReference type="NCBI Taxonomy" id="413713"/>
    <lineage>
        <taxon>Bacteria</taxon>
        <taxon>Pseudomonadati</taxon>
        <taxon>Bacteroidota</taxon>
        <taxon>Flavobacteriia</taxon>
        <taxon>Flavobacteriales</taxon>
        <taxon>Flavobacteriaceae</taxon>
        <taxon>Tenacibaculum</taxon>
    </lineage>
</organism>
<keyword evidence="3" id="KW-1185">Reference proteome</keyword>
<dbReference type="InterPro" id="IPR058636">
    <property type="entry name" value="Beta-barrel_YknX"/>
</dbReference>
<sequence length="358" mass="40084">MKKFFLIHLLLLIISCSSKKERILPEKRDLTESVYTSVIVQPDSLYKVFAAVGGILDANLIEEGDTIVKNQALFQIINSTPKLNTQNALLTWQLAKENYNGNAAILKGIKDEINAAELKYKNDSINFFRQQNLWQQNIGSKIEFDTKKLNYELSSNSLNLLQSKYDRTKSELETTVKQAENNYKTSLIGTKDFTVLSKIKGKVYATYKEPGEVINTVEPLAVVGSTSTFIIEMLVDEVDIVKISLNQDVLITLDAYNGKVFTGKVSKISPKKDERNQTFTVEATFNIAPPKLYAGLSGEANIIISTKENVLTIPKEYLINGNEVKTEDGVTEVTIGLQNLEFIEVLSGISENTYIYKP</sequence>
<reference evidence="2 3" key="1">
    <citation type="submission" date="2019-07" db="EMBL/GenBank/DDBJ databases">
        <title>Genomic Encyclopedia of Type Strains, Phase IV (KMG-IV): sequencing the most valuable type-strain genomes for metagenomic binning, comparative biology and taxonomic classification.</title>
        <authorList>
            <person name="Goeker M."/>
        </authorList>
    </citation>
    <scope>NUCLEOTIDE SEQUENCE [LARGE SCALE GENOMIC DNA]</scope>
    <source>
        <strain evidence="2 3">DSM 18961</strain>
    </source>
</reference>
<comment type="caution">
    <text evidence="2">The sequence shown here is derived from an EMBL/GenBank/DDBJ whole genome shotgun (WGS) entry which is preliminary data.</text>
</comment>
<dbReference type="Proteomes" id="UP000323136">
    <property type="component" value="Unassembled WGS sequence"/>
</dbReference>
<gene>
    <name evidence="2" type="ORF">C7447_101866</name>
</gene>
<dbReference type="GO" id="GO:0015562">
    <property type="term" value="F:efflux transmembrane transporter activity"/>
    <property type="evidence" value="ECO:0007669"/>
    <property type="project" value="TreeGrafter"/>
</dbReference>